<comment type="cofactor">
    <cofactor evidence="1">
        <name>Mg(2+)</name>
        <dbReference type="ChEBI" id="CHEBI:18420"/>
    </cofactor>
    <text evidence="1">Binds 2 magnesium ions per subunit.</text>
</comment>
<dbReference type="InterPro" id="IPR050792">
    <property type="entry name" value="ADP-ribosylglycohydrolase"/>
</dbReference>
<evidence type="ECO:0000313" key="3">
    <source>
        <dbReference type="Proteomes" id="UP000232496"/>
    </source>
</evidence>
<accession>A0AAN1M5R2</accession>
<protein>
    <submittedName>
        <fullName evidence="2">ADP-ribosylglycohydrolase family protein</fullName>
    </submittedName>
</protein>
<organism evidence="2 3">
    <name type="scientific">Bifidobacterium breve</name>
    <dbReference type="NCBI Taxonomy" id="1685"/>
    <lineage>
        <taxon>Bacteria</taxon>
        <taxon>Bacillati</taxon>
        <taxon>Actinomycetota</taxon>
        <taxon>Actinomycetes</taxon>
        <taxon>Bifidobacteriales</taxon>
        <taxon>Bifidobacteriaceae</taxon>
        <taxon>Bifidobacterium</taxon>
    </lineage>
</organism>
<dbReference type="SUPFAM" id="SSF101478">
    <property type="entry name" value="ADP-ribosylglycohydrolase"/>
    <property type="match status" value="1"/>
</dbReference>
<keyword evidence="1" id="KW-0479">Metal-binding</keyword>
<feature type="binding site" evidence="1">
    <location>
        <position position="293"/>
    </location>
    <ligand>
        <name>Mg(2+)</name>
        <dbReference type="ChEBI" id="CHEBI:18420"/>
        <label>1</label>
    </ligand>
</feature>
<dbReference type="RefSeq" id="WP_157825963.1">
    <property type="nucleotide sequence ID" value="NZ_CP021552.1"/>
</dbReference>
<reference evidence="2 3" key="1">
    <citation type="submission" date="2017-09" db="EMBL/GenBank/DDBJ databases">
        <title>Comparative genomics and methylome analysis of the gut commensal Bifidobacterium breve.</title>
        <authorList>
            <person name="Bottacini F."/>
            <person name="Morrissey R."/>
            <person name="Roberts R.J."/>
            <person name="James K."/>
            <person name="van Breen J."/>
            <person name="Egan M."/>
            <person name="Lambert J."/>
            <person name="van Limpt K."/>
            <person name="Stanton C."/>
            <person name="Knol J."/>
            <person name="O' Connell Motherway M."/>
            <person name="van Sinderen D."/>
        </authorList>
    </citation>
    <scope>NUCLEOTIDE SEQUENCE [LARGE SCALE GENOMIC DNA]</scope>
    <source>
        <strain evidence="2 3">DRBB29</strain>
    </source>
</reference>
<gene>
    <name evidence="2" type="ORF">DRBB29_1609</name>
</gene>
<dbReference type="GO" id="GO:0046872">
    <property type="term" value="F:metal ion binding"/>
    <property type="evidence" value="ECO:0007669"/>
    <property type="project" value="UniProtKB-KW"/>
</dbReference>
<proteinExistence type="predicted"/>
<name>A0AAN1M5R2_BIFBR</name>
<evidence type="ECO:0000256" key="1">
    <source>
        <dbReference type="PIRSR" id="PIRSR605502-1"/>
    </source>
</evidence>
<keyword evidence="1" id="KW-0460">Magnesium</keyword>
<feature type="binding site" evidence="1">
    <location>
        <position position="67"/>
    </location>
    <ligand>
        <name>Mg(2+)</name>
        <dbReference type="ChEBI" id="CHEBI:18420"/>
        <label>1</label>
    </ligand>
</feature>
<dbReference type="PANTHER" id="PTHR16222">
    <property type="entry name" value="ADP-RIBOSYLGLYCOHYDROLASE"/>
    <property type="match status" value="1"/>
</dbReference>
<dbReference type="InterPro" id="IPR005502">
    <property type="entry name" value="Ribosyl_crysJ1"/>
</dbReference>
<dbReference type="Gene3D" id="1.10.4080.10">
    <property type="entry name" value="ADP-ribosylation/Crystallin J1"/>
    <property type="match status" value="1"/>
</dbReference>
<dbReference type="Proteomes" id="UP000232496">
    <property type="component" value="Chromosome"/>
</dbReference>
<sequence length="352" mass="37918">MNAVSHKIARRVLLGVAYGDAMGMPTETLTRDQIIKRFGRVTDFLPSPHGDDIPFVRDFRPGQVTDDTDNTMMLCRMLGHTSGKIDPDLFVDYLIRWLDEDPSSAFAVGPSTKRAIEAIQHGVPIDQAGRMGTTNGAAMKISPIGIVDDYRDMPGLVDDVAAVCTPTHNTTVAIQGAAAVAACVSYGARVGDANGIMDWDLWYDLIADAVHEAARCGHPYPSPDLLRRIDYGRQIANESISDDVFEDTLYSFLGTGLETAETVPAAVTIVYRHQGDLRRSVECAANIGGDTDTIGAICGAMCAGIGFNLSDAVIHTLETVNHMNFDAAASLLLEADGSKETDNSPSKERRVQ</sequence>
<feature type="binding site" evidence="1">
    <location>
        <position position="66"/>
    </location>
    <ligand>
        <name>Mg(2+)</name>
        <dbReference type="ChEBI" id="CHEBI:18420"/>
        <label>1</label>
    </ligand>
</feature>
<feature type="binding site" evidence="1">
    <location>
        <position position="290"/>
    </location>
    <ligand>
        <name>Mg(2+)</name>
        <dbReference type="ChEBI" id="CHEBI:18420"/>
        <label>1</label>
    </ligand>
</feature>
<dbReference type="EMBL" id="CP023198">
    <property type="protein sequence ID" value="AUE19145.1"/>
    <property type="molecule type" value="Genomic_DNA"/>
</dbReference>
<evidence type="ECO:0000313" key="2">
    <source>
        <dbReference type="EMBL" id="AUE19145.1"/>
    </source>
</evidence>
<dbReference type="InterPro" id="IPR036705">
    <property type="entry name" value="Ribosyl_crysJ1_sf"/>
</dbReference>
<dbReference type="AlphaFoldDB" id="A0AAN1M5R2"/>
<feature type="binding site" evidence="1">
    <location>
        <position position="292"/>
    </location>
    <ligand>
        <name>Mg(2+)</name>
        <dbReference type="ChEBI" id="CHEBI:18420"/>
        <label>1</label>
    </ligand>
</feature>
<dbReference type="Pfam" id="PF03747">
    <property type="entry name" value="ADP_ribosyl_GH"/>
    <property type="match status" value="1"/>
</dbReference>
<dbReference type="PANTHER" id="PTHR16222:SF12">
    <property type="entry name" value="ADP-RIBOSYLGLYCOHYDROLASE-RELATED"/>
    <property type="match status" value="1"/>
</dbReference>
<feature type="binding site" evidence="1">
    <location>
        <position position="65"/>
    </location>
    <ligand>
        <name>Mg(2+)</name>
        <dbReference type="ChEBI" id="CHEBI:18420"/>
        <label>1</label>
    </ligand>
</feature>